<dbReference type="AlphaFoldDB" id="A0A4S2H8Y9"/>
<dbReference type="Proteomes" id="UP000305451">
    <property type="component" value="Unassembled WGS sequence"/>
</dbReference>
<evidence type="ECO:0000313" key="2">
    <source>
        <dbReference type="EMBL" id="TGY92153.1"/>
    </source>
</evidence>
<sequence>MIAPTGSNLPVPTRRRHERVEHTARSESQTGHGRRRGPAPAPAAAQGRTSGAPETAFKAPAGAIANTSTLVQLQTYPRVRGLRADETERRRYREAYARAGSSETGPALGPRLERSA</sequence>
<evidence type="ECO:0000313" key="3">
    <source>
        <dbReference type="Proteomes" id="UP000305451"/>
    </source>
</evidence>
<proteinExistence type="predicted"/>
<feature type="region of interest" description="Disordered" evidence="1">
    <location>
        <begin position="1"/>
        <end position="57"/>
    </location>
</feature>
<dbReference type="OrthoDB" id="10012903at2"/>
<gene>
    <name evidence="2" type="ORF">E5162_10845</name>
</gene>
<reference evidence="2 3" key="1">
    <citation type="journal article" date="2013" name="Int. J. Syst. Evol. Microbiol.">
        <title>Marinicauda pacifica gen. nov., sp. nov., a prosthecate alphaproteobacterium of the family Hyphomonadaceae isolated from deep seawater.</title>
        <authorList>
            <person name="Zhang X.Y."/>
            <person name="Li G.W."/>
            <person name="Wang C.S."/>
            <person name="Zhang Y.J."/>
            <person name="Xu X.W."/>
            <person name="Li H."/>
            <person name="Liu A."/>
            <person name="Liu C."/>
            <person name="Xie B.B."/>
            <person name="Qin Q.L."/>
            <person name="Xu Z."/>
            <person name="Chen X.L."/>
            <person name="Zhou B.C."/>
            <person name="Zhang Y.Z."/>
        </authorList>
    </citation>
    <scope>NUCLEOTIDE SEQUENCE [LARGE SCALE GENOMIC DNA]</scope>
    <source>
        <strain evidence="2 3">P-1 km-3</strain>
    </source>
</reference>
<keyword evidence="3" id="KW-1185">Reference proteome</keyword>
<dbReference type="EMBL" id="SRXV01000003">
    <property type="protein sequence ID" value="TGY92153.1"/>
    <property type="molecule type" value="Genomic_DNA"/>
</dbReference>
<accession>A0A4S2H8Y9</accession>
<name>A0A4S2H8Y9_9PROT</name>
<comment type="caution">
    <text evidence="2">The sequence shown here is derived from an EMBL/GenBank/DDBJ whole genome shotgun (WGS) entry which is preliminary data.</text>
</comment>
<dbReference type="RefSeq" id="WP_135945286.1">
    <property type="nucleotide sequence ID" value="NZ_BMEI01000003.1"/>
</dbReference>
<evidence type="ECO:0000256" key="1">
    <source>
        <dbReference type="SAM" id="MobiDB-lite"/>
    </source>
</evidence>
<feature type="region of interest" description="Disordered" evidence="1">
    <location>
        <begin position="82"/>
        <end position="116"/>
    </location>
</feature>
<feature type="compositionally biased region" description="Polar residues" evidence="1">
    <location>
        <begin position="1"/>
        <end position="10"/>
    </location>
</feature>
<feature type="compositionally biased region" description="Basic and acidic residues" evidence="1">
    <location>
        <begin position="82"/>
        <end position="96"/>
    </location>
</feature>
<organism evidence="2 3">
    <name type="scientific">Marinicauda pacifica</name>
    <dbReference type="NCBI Taxonomy" id="1133559"/>
    <lineage>
        <taxon>Bacteria</taxon>
        <taxon>Pseudomonadati</taxon>
        <taxon>Pseudomonadota</taxon>
        <taxon>Alphaproteobacteria</taxon>
        <taxon>Maricaulales</taxon>
        <taxon>Maricaulaceae</taxon>
        <taxon>Marinicauda</taxon>
    </lineage>
</organism>
<protein>
    <submittedName>
        <fullName evidence="2">Uncharacterized protein</fullName>
    </submittedName>
</protein>